<organism evidence="3 4">
    <name type="scientific">Tenebrionibacter intestinalis</name>
    <dbReference type="NCBI Taxonomy" id="2799638"/>
    <lineage>
        <taxon>Bacteria</taxon>
        <taxon>Pseudomonadati</taxon>
        <taxon>Pseudomonadota</taxon>
        <taxon>Gammaproteobacteria</taxon>
        <taxon>Enterobacterales</taxon>
        <taxon>Enterobacteriaceae</taxon>
        <taxon>Tenebrionibacter/Tenebrionicola group</taxon>
        <taxon>Tenebrionibacter</taxon>
    </lineage>
</organism>
<dbReference type="GO" id="GO:0043709">
    <property type="term" value="P:cell adhesion involved in single-species biofilm formation"/>
    <property type="evidence" value="ECO:0007669"/>
    <property type="project" value="TreeGrafter"/>
</dbReference>
<dbReference type="GO" id="GO:0009289">
    <property type="term" value="C:pilus"/>
    <property type="evidence" value="ECO:0007669"/>
    <property type="project" value="InterPro"/>
</dbReference>
<evidence type="ECO:0000256" key="1">
    <source>
        <dbReference type="SAM" id="SignalP"/>
    </source>
</evidence>
<dbReference type="PANTHER" id="PTHR33420:SF34">
    <property type="entry name" value="MINOR FIMBRIAL SUBUNIT"/>
    <property type="match status" value="1"/>
</dbReference>
<dbReference type="EMBL" id="JAEPBH010000008">
    <property type="protein sequence ID" value="MBK4714648.1"/>
    <property type="molecule type" value="Genomic_DNA"/>
</dbReference>
<dbReference type="InterPro" id="IPR008966">
    <property type="entry name" value="Adhesion_dom_sf"/>
</dbReference>
<reference evidence="3" key="1">
    <citation type="submission" date="2021-01" db="EMBL/GenBank/DDBJ databases">
        <title>Intestinitalea alba gen. nov., sp. nov., a novel genus of the family Enterobacteriaceae, isolated from the gut of the plastic-eating mealworm Tenebrio molitor L.</title>
        <authorList>
            <person name="Yang Y."/>
        </authorList>
    </citation>
    <scope>NUCLEOTIDE SEQUENCE</scope>
    <source>
        <strain evidence="3">BIT-L3</strain>
    </source>
</reference>
<accession>A0A8K0XWL0</accession>
<protein>
    <submittedName>
        <fullName evidence="3">Fimbrial protein</fullName>
    </submittedName>
</protein>
<evidence type="ECO:0000313" key="4">
    <source>
        <dbReference type="Proteomes" id="UP000659047"/>
    </source>
</evidence>
<feature type="signal peptide" evidence="1">
    <location>
        <begin position="1"/>
        <end position="23"/>
    </location>
</feature>
<dbReference type="InterPro" id="IPR050263">
    <property type="entry name" value="Bact_Fimbrial_Adh_Pro"/>
</dbReference>
<dbReference type="Pfam" id="PF00419">
    <property type="entry name" value="Fimbrial"/>
    <property type="match status" value="1"/>
</dbReference>
<proteinExistence type="predicted"/>
<comment type="caution">
    <text evidence="3">The sequence shown here is derived from an EMBL/GenBank/DDBJ whole genome shotgun (WGS) entry which is preliminary data.</text>
</comment>
<evidence type="ECO:0000259" key="2">
    <source>
        <dbReference type="Pfam" id="PF00419"/>
    </source>
</evidence>
<dbReference type="PANTHER" id="PTHR33420">
    <property type="entry name" value="FIMBRIAL SUBUNIT ELFA-RELATED"/>
    <property type="match status" value="1"/>
</dbReference>
<dbReference type="Gene3D" id="2.60.40.1090">
    <property type="entry name" value="Fimbrial-type adhesion domain"/>
    <property type="match status" value="1"/>
</dbReference>
<keyword evidence="1" id="KW-0732">Signal</keyword>
<dbReference type="AlphaFoldDB" id="A0A8K0XWL0"/>
<keyword evidence="4" id="KW-1185">Reference proteome</keyword>
<gene>
    <name evidence="3" type="ORF">JJB97_04730</name>
</gene>
<dbReference type="Proteomes" id="UP000659047">
    <property type="component" value="Unassembled WGS sequence"/>
</dbReference>
<name>A0A8K0XWL0_9ENTR</name>
<dbReference type="InterPro" id="IPR000259">
    <property type="entry name" value="Adhesion_dom_fimbrial"/>
</dbReference>
<evidence type="ECO:0000313" key="3">
    <source>
        <dbReference type="EMBL" id="MBK4714648.1"/>
    </source>
</evidence>
<feature type="chain" id="PRO_5035434721" evidence="1">
    <location>
        <begin position="24"/>
        <end position="162"/>
    </location>
</feature>
<dbReference type="RefSeq" id="WP_238712832.1">
    <property type="nucleotide sequence ID" value="NZ_JAEPBH010000008.1"/>
</dbReference>
<dbReference type="InterPro" id="IPR036937">
    <property type="entry name" value="Adhesion_dom_fimbrial_sf"/>
</dbReference>
<feature type="domain" description="Fimbrial-type adhesion" evidence="2">
    <location>
        <begin position="31"/>
        <end position="162"/>
    </location>
</feature>
<dbReference type="SUPFAM" id="SSF49401">
    <property type="entry name" value="Bacterial adhesins"/>
    <property type="match status" value="1"/>
</dbReference>
<sequence length="162" mass="17559">MFKKLLMPLFVTLIVSITSPLCWGISSTVTVHVKVETSPCVINNGEMINVNFGDNLLTTLIDGNEYKKAITYSLDCAQRTNNALKLKISGTASTFNNSALQTNKENIGIKLFSNGQTLPVNQWINFDGNVAPQLSAAPIKLTENPLKGGAFAASATMMIDYQ</sequence>